<sequence length="84" mass="9253">MLTFAITTLFVLSFFGALSVIGYMFATYRGKIASVIRQELQLPSPEPLSGESVRTFRVRSTRITGTAIRPQRHSRRPAPLAAAA</sequence>
<accession>A0A1N6GF92</accession>
<evidence type="ECO:0000313" key="3">
    <source>
        <dbReference type="Proteomes" id="UP000185192"/>
    </source>
</evidence>
<evidence type="ECO:0000313" key="2">
    <source>
        <dbReference type="EMBL" id="SIO06218.1"/>
    </source>
</evidence>
<keyword evidence="1" id="KW-0472">Membrane</keyword>
<reference evidence="3" key="1">
    <citation type="submission" date="2016-11" db="EMBL/GenBank/DDBJ databases">
        <authorList>
            <person name="Varghese N."/>
            <person name="Submissions S."/>
        </authorList>
    </citation>
    <scope>NUCLEOTIDE SEQUENCE [LARGE SCALE GENOMIC DNA]</scope>
    <source>
        <strain evidence="3">DSM 22363</strain>
    </source>
</reference>
<evidence type="ECO:0000256" key="1">
    <source>
        <dbReference type="SAM" id="Phobius"/>
    </source>
</evidence>
<keyword evidence="1" id="KW-1133">Transmembrane helix</keyword>
<keyword evidence="3" id="KW-1185">Reference proteome</keyword>
<feature type="transmembrane region" description="Helical" evidence="1">
    <location>
        <begin position="6"/>
        <end position="28"/>
    </location>
</feature>
<dbReference type="Proteomes" id="UP000185192">
    <property type="component" value="Unassembled WGS sequence"/>
</dbReference>
<protein>
    <submittedName>
        <fullName evidence="2">Uncharacterized protein</fullName>
    </submittedName>
</protein>
<name>A0A1N6GF92_9SPHN</name>
<organism evidence="2 3">
    <name type="scientific">Parasphingorhabdus marina DSM 22363</name>
    <dbReference type="NCBI Taxonomy" id="1123272"/>
    <lineage>
        <taxon>Bacteria</taxon>
        <taxon>Pseudomonadati</taxon>
        <taxon>Pseudomonadota</taxon>
        <taxon>Alphaproteobacteria</taxon>
        <taxon>Sphingomonadales</taxon>
        <taxon>Sphingomonadaceae</taxon>
        <taxon>Parasphingorhabdus</taxon>
    </lineage>
</organism>
<gene>
    <name evidence="2" type="ORF">SAMN02745824_2805</name>
</gene>
<keyword evidence="1" id="KW-0812">Transmembrane</keyword>
<dbReference type="AlphaFoldDB" id="A0A1N6GF92"/>
<dbReference type="EMBL" id="FSQW01000002">
    <property type="protein sequence ID" value="SIO06218.1"/>
    <property type="molecule type" value="Genomic_DNA"/>
</dbReference>
<proteinExistence type="predicted"/>